<comment type="caution">
    <text evidence="2">The sequence shown here is derived from an EMBL/GenBank/DDBJ whole genome shotgun (WGS) entry which is preliminary data.</text>
</comment>
<dbReference type="STRING" id="1208323.B30_00685"/>
<dbReference type="EMBL" id="AMRK01000001">
    <property type="protein sequence ID" value="EKE74197.1"/>
    <property type="molecule type" value="Genomic_DNA"/>
</dbReference>
<evidence type="ECO:0000259" key="1">
    <source>
        <dbReference type="SMART" id="SM00460"/>
    </source>
</evidence>
<accession>K2JIE2</accession>
<keyword evidence="3" id="KW-1185">Reference proteome</keyword>
<dbReference type="eggNOG" id="COG1305">
    <property type="taxonomic scope" value="Bacteria"/>
</dbReference>
<sequence length="295" mass="32477">MLYDVSLTIEYNYAATSDRARNLVRLLPSNIVGVQQVRQRLLQVTPRPDERRDGVDFFGNAMSMVAWHHPIDAMSLNLTAKVERFDTIVPLDFSPRLAEFARDLSAVHGLGPDAPHHFASASPLVSPSPAMTAYARDLVDPDMTAMQVVEVLGRALHRDMTFDPEATDVNTPPEEAFENRHGVCQDFAHVMIAALRGIGIPAGYVSGFLRTFAPPGQPRLEGADAMHAWVRAWVGQETGWIEFDPTNDQFAGTDYITVGYGRDYGDVAPVRGVMRTSGGQESRQAVDVIPLEDVT</sequence>
<protein>
    <submittedName>
        <fullName evidence="2">Transglutaminase-like family protein</fullName>
    </submittedName>
</protein>
<dbReference type="RefSeq" id="WP_009570040.1">
    <property type="nucleotide sequence ID" value="NZ_AMRK01000001.1"/>
</dbReference>
<dbReference type="PATRIC" id="fig|1208323.3.peg.139"/>
<dbReference type="Proteomes" id="UP000006762">
    <property type="component" value="Unassembled WGS sequence"/>
</dbReference>
<dbReference type="OrthoDB" id="9804023at2"/>
<feature type="domain" description="Transglutaminase-like" evidence="1">
    <location>
        <begin position="176"/>
        <end position="247"/>
    </location>
</feature>
<dbReference type="Pfam" id="PF01841">
    <property type="entry name" value="Transglut_core"/>
    <property type="match status" value="1"/>
</dbReference>
<reference evidence="2 3" key="1">
    <citation type="submission" date="2012-09" db="EMBL/GenBank/DDBJ databases">
        <title>Celeribacter baekdonensis B30 Genome Sequencing.</title>
        <authorList>
            <person name="Wang W."/>
        </authorList>
    </citation>
    <scope>NUCLEOTIDE SEQUENCE [LARGE SCALE GENOMIC DNA]</scope>
    <source>
        <strain evidence="2 3">B30</strain>
    </source>
</reference>
<evidence type="ECO:0000313" key="3">
    <source>
        <dbReference type="Proteomes" id="UP000006762"/>
    </source>
</evidence>
<dbReference type="Pfam" id="PF08379">
    <property type="entry name" value="Bact_transglu_N"/>
    <property type="match status" value="1"/>
</dbReference>
<dbReference type="PANTHER" id="PTHR33490">
    <property type="entry name" value="BLR5614 PROTEIN-RELATED"/>
    <property type="match status" value="1"/>
</dbReference>
<organism evidence="2 3">
    <name type="scientific">Celeribacter baekdonensis B30</name>
    <dbReference type="NCBI Taxonomy" id="1208323"/>
    <lineage>
        <taxon>Bacteria</taxon>
        <taxon>Pseudomonadati</taxon>
        <taxon>Pseudomonadota</taxon>
        <taxon>Alphaproteobacteria</taxon>
        <taxon>Rhodobacterales</taxon>
        <taxon>Roseobacteraceae</taxon>
        <taxon>Celeribacter</taxon>
    </lineage>
</organism>
<evidence type="ECO:0000313" key="2">
    <source>
        <dbReference type="EMBL" id="EKE74197.1"/>
    </source>
</evidence>
<dbReference type="SUPFAM" id="SSF54001">
    <property type="entry name" value="Cysteine proteinases"/>
    <property type="match status" value="1"/>
</dbReference>
<dbReference type="InterPro" id="IPR038765">
    <property type="entry name" value="Papain-like_cys_pep_sf"/>
</dbReference>
<name>K2JIE2_9RHOB</name>
<dbReference type="InterPro" id="IPR002931">
    <property type="entry name" value="Transglutaminase-like"/>
</dbReference>
<dbReference type="Gene3D" id="3.10.620.30">
    <property type="match status" value="1"/>
</dbReference>
<dbReference type="InterPro" id="IPR013589">
    <property type="entry name" value="Bac_transglu_N"/>
</dbReference>
<dbReference type="SMART" id="SM00460">
    <property type="entry name" value="TGc"/>
    <property type="match status" value="1"/>
</dbReference>
<proteinExistence type="predicted"/>
<dbReference type="AlphaFoldDB" id="K2JIE2"/>
<gene>
    <name evidence="2" type="ORF">B30_00685</name>
</gene>
<dbReference type="PANTHER" id="PTHR33490:SF7">
    <property type="entry name" value="BLR2979 PROTEIN"/>
    <property type="match status" value="1"/>
</dbReference>